<sequence length="63" mass="7170">MQEQGLAAWYSTISDINGKWETFQMQIDNCRVVWRTSAKSNTLTPRTPHSQAQAQTLTTLEAQ</sequence>
<evidence type="ECO:0000256" key="1">
    <source>
        <dbReference type="SAM" id="MobiDB-lite"/>
    </source>
</evidence>
<proteinExistence type="predicted"/>
<feature type="region of interest" description="Disordered" evidence="1">
    <location>
        <begin position="40"/>
        <end position="63"/>
    </location>
</feature>
<evidence type="ECO:0000313" key="2">
    <source>
        <dbReference type="EMBL" id="MBE8611499.1"/>
    </source>
</evidence>
<name>A0A8I0U504_MORMO</name>
<protein>
    <submittedName>
        <fullName evidence="2">Uncharacterized protein</fullName>
    </submittedName>
</protein>
<reference evidence="2" key="1">
    <citation type="submission" date="2017-12" db="EMBL/GenBank/DDBJ databases">
        <title>Genome sequencing and analysis.</title>
        <authorList>
            <person name="Huang Y.-T."/>
        </authorList>
    </citation>
    <scope>NUCLEOTIDE SEQUENCE</scope>
    <source>
        <strain evidence="2">VGH116</strain>
    </source>
</reference>
<dbReference type="Proteomes" id="UP000650477">
    <property type="component" value="Unassembled WGS sequence"/>
</dbReference>
<accession>A0A8I0U504</accession>
<organism evidence="2 3">
    <name type="scientific">Morganella morganii</name>
    <name type="common">Proteus morganii</name>
    <dbReference type="NCBI Taxonomy" id="582"/>
    <lineage>
        <taxon>Bacteria</taxon>
        <taxon>Pseudomonadati</taxon>
        <taxon>Pseudomonadota</taxon>
        <taxon>Gammaproteobacteria</taxon>
        <taxon>Enterobacterales</taxon>
        <taxon>Morganellaceae</taxon>
        <taxon>Morganella</taxon>
    </lineage>
</organism>
<dbReference type="AlphaFoldDB" id="A0A8I0U504"/>
<evidence type="ECO:0000313" key="3">
    <source>
        <dbReference type="Proteomes" id="UP000650477"/>
    </source>
</evidence>
<gene>
    <name evidence="2" type="ORF">CYG68_03600</name>
</gene>
<comment type="caution">
    <text evidence="2">The sequence shown here is derived from an EMBL/GenBank/DDBJ whole genome shotgun (WGS) entry which is preliminary data.</text>
</comment>
<dbReference type="EMBL" id="PKLF01000003">
    <property type="protein sequence ID" value="MBE8611499.1"/>
    <property type="molecule type" value="Genomic_DNA"/>
</dbReference>